<feature type="transmembrane region" description="Helical" evidence="1">
    <location>
        <begin position="347"/>
        <end position="372"/>
    </location>
</feature>
<accession>A0A830FBE1</accession>
<dbReference type="SUPFAM" id="SSF103473">
    <property type="entry name" value="MFS general substrate transporter"/>
    <property type="match status" value="1"/>
</dbReference>
<dbReference type="PROSITE" id="PS50850">
    <property type="entry name" value="MFS"/>
    <property type="match status" value="1"/>
</dbReference>
<feature type="transmembrane region" description="Helical" evidence="1">
    <location>
        <begin position="384"/>
        <end position="407"/>
    </location>
</feature>
<proteinExistence type="predicted"/>
<feature type="transmembrane region" description="Helical" evidence="1">
    <location>
        <begin position="35"/>
        <end position="56"/>
    </location>
</feature>
<feature type="transmembrane region" description="Helical" evidence="1">
    <location>
        <begin position="413"/>
        <end position="432"/>
    </location>
</feature>
<feature type="transmembrane region" description="Helical" evidence="1">
    <location>
        <begin position="137"/>
        <end position="159"/>
    </location>
</feature>
<keyword evidence="1" id="KW-0472">Membrane</keyword>
<evidence type="ECO:0000313" key="4">
    <source>
        <dbReference type="Proteomes" id="UP000628840"/>
    </source>
</evidence>
<comment type="caution">
    <text evidence="3">The sequence shown here is derived from an EMBL/GenBank/DDBJ whole genome shotgun (WGS) entry which is preliminary data.</text>
</comment>
<dbReference type="PANTHER" id="PTHR23518:SF2">
    <property type="entry name" value="MAJOR FACILITATOR SUPERFAMILY TRANSPORTER"/>
    <property type="match status" value="1"/>
</dbReference>
<feature type="transmembrane region" description="Helical" evidence="1">
    <location>
        <begin position="7"/>
        <end position="29"/>
    </location>
</feature>
<keyword evidence="1" id="KW-1133">Transmembrane helix</keyword>
<reference evidence="3 4" key="1">
    <citation type="journal article" date="2019" name="Int. J. Syst. Evol. Microbiol.">
        <title>The Global Catalogue of Microorganisms (GCM) 10K type strain sequencing project: providing services to taxonomists for standard genome sequencing and annotation.</title>
        <authorList>
            <consortium name="The Broad Institute Genomics Platform"/>
            <consortium name="The Broad Institute Genome Sequencing Center for Infectious Disease"/>
            <person name="Wu L."/>
            <person name="Ma J."/>
        </authorList>
    </citation>
    <scope>NUCLEOTIDE SEQUENCE [LARGE SCALE GENOMIC DNA]</scope>
    <source>
        <strain evidence="3 4">JCM 19585</strain>
    </source>
</reference>
<protein>
    <submittedName>
        <fullName evidence="3">MFS transporter</fullName>
    </submittedName>
</protein>
<sequence length="448" mass="45618">MDSDRWLYSLSLSAVASSVAGLLVPLYIVQLGGGSAALGLSASLSSLVGAPGAVLAGRYADRTGNRRGVVLVALGAGAVALTLLPFLKTVPAVIVVNAVLAFSLAAISPVVTMLVVANAAESNWNSRIARLNTFQGYGSTAGLVIGTVWTVGVATVLATEVVQESLFALAAAFGVAAAVLGARSLPREAALDVGPRRSSRVATILSRTARNTQDATFSFGTNRVFWASRALSFARLRRLRSELPRPLWLYFLAAFCFFTGFSVFWAPLPLYLKSTLGFDSGGVFALYLVNNLASAVFFERAGVLSGQRDIRVVQGGALALRAGAFVGVAGLGLVGGSALTGGGLGPLAAVGALLFVVGVSWAFIAVTGTAIVSRFAPANARGAILGTYAALSAIAGAVGGLLGGWVASYRFDVAFVLAAALVVTGAALVYGAKRLSEATASPPATPST</sequence>
<dbReference type="RefSeq" id="WP_188883735.1">
    <property type="nucleotide sequence ID" value="NZ_BMPF01000003.1"/>
</dbReference>
<dbReference type="InterPro" id="IPR020846">
    <property type="entry name" value="MFS_dom"/>
</dbReference>
<evidence type="ECO:0000256" key="1">
    <source>
        <dbReference type="SAM" id="Phobius"/>
    </source>
</evidence>
<feature type="transmembrane region" description="Helical" evidence="1">
    <location>
        <begin position="165"/>
        <end position="182"/>
    </location>
</feature>
<dbReference type="Gene3D" id="1.20.1250.20">
    <property type="entry name" value="MFS general substrate transporter like domains"/>
    <property type="match status" value="1"/>
</dbReference>
<dbReference type="InterPro" id="IPR036259">
    <property type="entry name" value="MFS_trans_sf"/>
</dbReference>
<dbReference type="AlphaFoldDB" id="A0A830FBE1"/>
<feature type="transmembrane region" description="Helical" evidence="1">
    <location>
        <begin position="318"/>
        <end position="341"/>
    </location>
</feature>
<keyword evidence="4" id="KW-1185">Reference proteome</keyword>
<evidence type="ECO:0000313" key="3">
    <source>
        <dbReference type="EMBL" id="GGL37518.1"/>
    </source>
</evidence>
<dbReference type="Pfam" id="PF07690">
    <property type="entry name" value="MFS_1"/>
    <property type="match status" value="1"/>
</dbReference>
<feature type="transmembrane region" description="Helical" evidence="1">
    <location>
        <begin position="280"/>
        <end position="298"/>
    </location>
</feature>
<gene>
    <name evidence="3" type="ORF">GCM10009037_21320</name>
</gene>
<keyword evidence="1" id="KW-0812">Transmembrane</keyword>
<dbReference type="EMBL" id="BMPF01000003">
    <property type="protein sequence ID" value="GGL37518.1"/>
    <property type="molecule type" value="Genomic_DNA"/>
</dbReference>
<feature type="domain" description="Major facilitator superfamily (MFS) profile" evidence="2">
    <location>
        <begin position="1"/>
        <end position="437"/>
    </location>
</feature>
<dbReference type="Proteomes" id="UP000628840">
    <property type="component" value="Unassembled WGS sequence"/>
</dbReference>
<name>A0A830FBE1_9EURY</name>
<dbReference type="OrthoDB" id="86286at2157"/>
<organism evidence="3 4">
    <name type="scientific">Halarchaeum grantii</name>
    <dbReference type="NCBI Taxonomy" id="1193105"/>
    <lineage>
        <taxon>Archaea</taxon>
        <taxon>Methanobacteriati</taxon>
        <taxon>Methanobacteriota</taxon>
        <taxon>Stenosarchaea group</taxon>
        <taxon>Halobacteria</taxon>
        <taxon>Halobacteriales</taxon>
        <taxon>Halobacteriaceae</taxon>
    </lineage>
</organism>
<dbReference type="InterPro" id="IPR011701">
    <property type="entry name" value="MFS"/>
</dbReference>
<evidence type="ECO:0000259" key="2">
    <source>
        <dbReference type="PROSITE" id="PS50850"/>
    </source>
</evidence>
<feature type="transmembrane region" description="Helical" evidence="1">
    <location>
        <begin position="68"/>
        <end position="87"/>
    </location>
</feature>
<dbReference type="PANTHER" id="PTHR23518">
    <property type="entry name" value="C-METHYLTRANSFERASE"/>
    <property type="match status" value="1"/>
</dbReference>
<feature type="transmembrane region" description="Helical" evidence="1">
    <location>
        <begin position="247"/>
        <end position="268"/>
    </location>
</feature>
<dbReference type="GO" id="GO:0022857">
    <property type="term" value="F:transmembrane transporter activity"/>
    <property type="evidence" value="ECO:0007669"/>
    <property type="project" value="InterPro"/>
</dbReference>
<feature type="transmembrane region" description="Helical" evidence="1">
    <location>
        <begin position="93"/>
        <end position="116"/>
    </location>
</feature>